<dbReference type="Pfam" id="PF01145">
    <property type="entry name" value="Band_7"/>
    <property type="match status" value="1"/>
</dbReference>
<protein>
    <recommendedName>
        <fullName evidence="1">Band 7 domain-containing protein</fullName>
    </recommendedName>
</protein>
<reference evidence="2 3" key="1">
    <citation type="submission" date="2017-12" db="EMBL/GenBank/DDBJ databases">
        <title>Genomic analysis of a novel phage Vp_R1 lytic to Vibrio parahaemolyticus.</title>
        <authorList>
            <person name="Ren H."/>
            <person name="Li Z."/>
        </authorList>
    </citation>
    <scope>NUCLEOTIDE SEQUENCE [LARGE SCALE GENOMIC DNA]</scope>
</reference>
<evidence type="ECO:0000259" key="1">
    <source>
        <dbReference type="Pfam" id="PF01145"/>
    </source>
</evidence>
<dbReference type="Proteomes" id="UP000240283">
    <property type="component" value="Segment"/>
</dbReference>
<gene>
    <name evidence="2" type="ORF">VPR_088</name>
</gene>
<feature type="domain" description="Band 7" evidence="1">
    <location>
        <begin position="28"/>
        <end position="211"/>
    </location>
</feature>
<proteinExistence type="predicted"/>
<evidence type="ECO:0000313" key="2">
    <source>
        <dbReference type="EMBL" id="AUG88452.1"/>
    </source>
</evidence>
<sequence>MSKMKTGLIAAVAGAIVVAGVAFSNIHIVKDTEVGVLTTMGKIDPKPIGTGPLLTIPFFQDLDVMDATQKKMTFTNIKLTTKTDAASPATGNIIVNYVLNRATSPVVMGEYGTVENYFDQELKERVVELANKYASGIEDTRELMLTESREGLGQHILDNLQEHAKYVTITQVLPQEIFPHQKIADRIDRSAQRAEDERIEQHNLEVAQKEALTKEAAATGIEKERMALARADQFERQSKASARAFEIKEVSEAELAAKLNEAKGNKALDESLTPTILKKIELENQRILNERWGGMVPQYSIGETPNALWIPNNGVVGK</sequence>
<keyword evidence="3" id="KW-1185">Reference proteome</keyword>
<name>A0A2H5BQ82_9CAUD</name>
<accession>A0A2H5BQ82</accession>
<organism evidence="2 3">
    <name type="scientific">Vibrio phage Vp_R1</name>
    <dbReference type="NCBI Taxonomy" id="2059867"/>
    <lineage>
        <taxon>Viruses</taxon>
        <taxon>Duplodnaviria</taxon>
        <taxon>Heunggongvirae</taxon>
        <taxon>Uroviricota</taxon>
        <taxon>Caudoviricetes</taxon>
        <taxon>Grimontviridae</taxon>
        <taxon>Dalianvirus</taxon>
        <taxon>Dalianvirus R1</taxon>
    </lineage>
</organism>
<evidence type="ECO:0000313" key="3">
    <source>
        <dbReference type="Proteomes" id="UP000240283"/>
    </source>
</evidence>
<dbReference type="InterPro" id="IPR001107">
    <property type="entry name" value="Band_7"/>
</dbReference>
<dbReference type="EMBL" id="MG603697">
    <property type="protein sequence ID" value="AUG88452.1"/>
    <property type="molecule type" value="Genomic_DNA"/>
</dbReference>